<evidence type="ECO:0000256" key="8">
    <source>
        <dbReference type="ARBA" id="ARBA00023211"/>
    </source>
</evidence>
<evidence type="ECO:0000313" key="11">
    <source>
        <dbReference type="Proteomes" id="UP000570823"/>
    </source>
</evidence>
<evidence type="ECO:0000256" key="5">
    <source>
        <dbReference type="ARBA" id="ARBA00022842"/>
    </source>
</evidence>
<keyword evidence="5 9" id="KW-0460">Magnesium</keyword>
<dbReference type="GO" id="GO:0003677">
    <property type="term" value="F:DNA binding"/>
    <property type="evidence" value="ECO:0007669"/>
    <property type="project" value="UniProtKB-KW"/>
</dbReference>
<dbReference type="AlphaFoldDB" id="A0A7K4HKH6"/>
<sequence length="311" mass="33972">MTEHLREWVTVAGSGGHIRATRNTLTVLKGAGEERYDIGRVGHLIIVGGHTIHTSAVVALVRAGATISFFDADGFPAGQINPPHPQDAETIRAAQQKVSGHSVALIFAQAGIDARILAIERYGNAHGWDLLYEGELELLHRSREELPFLIRMEEVRRLHKLVSDMYYEIMARTIPAELGFRRRGRRPHIDPVNAMLSFGYAVLYGSADVALSAAGLDPDSGTLHEGAGGLIYDIIDGFKPSMIDQTVFSLARGGISACDYDTGDRRCYLSENLIQNLLGGIRRTLDDGPINTVVRDYACALLSGTEFSPVY</sequence>
<dbReference type="GO" id="GO:0043571">
    <property type="term" value="P:maintenance of CRISPR repeat elements"/>
    <property type="evidence" value="ECO:0007669"/>
    <property type="project" value="UniProtKB-UniRule"/>
</dbReference>
<dbReference type="GO" id="GO:0046872">
    <property type="term" value="F:metal ion binding"/>
    <property type="evidence" value="ECO:0007669"/>
    <property type="project" value="UniProtKB-UniRule"/>
</dbReference>
<keyword evidence="7 9" id="KW-0238">DNA-binding</keyword>
<keyword evidence="4 9" id="KW-0378">Hydrolase</keyword>
<dbReference type="Gene3D" id="1.20.120.920">
    <property type="entry name" value="CRISPR-associated endonuclease Cas1, C-terminal domain"/>
    <property type="match status" value="1"/>
</dbReference>
<comment type="caution">
    <text evidence="10">The sequence shown here is derived from an EMBL/GenBank/DDBJ whole genome shotgun (WGS) entry which is preliminary data.</text>
</comment>
<keyword evidence="2 9" id="KW-0479">Metal-binding</keyword>
<dbReference type="GO" id="GO:0004519">
    <property type="term" value="F:endonuclease activity"/>
    <property type="evidence" value="ECO:0007669"/>
    <property type="project" value="UniProtKB-UniRule"/>
</dbReference>
<evidence type="ECO:0000256" key="6">
    <source>
        <dbReference type="ARBA" id="ARBA00023118"/>
    </source>
</evidence>
<keyword evidence="11" id="KW-1185">Reference proteome</keyword>
<dbReference type="EC" id="3.1.-.-" evidence="9"/>
<dbReference type="Proteomes" id="UP000570823">
    <property type="component" value="Unassembled WGS sequence"/>
</dbReference>
<keyword evidence="1 9" id="KW-0540">Nuclease</keyword>
<evidence type="ECO:0000256" key="1">
    <source>
        <dbReference type="ARBA" id="ARBA00022722"/>
    </source>
</evidence>
<keyword evidence="3 9" id="KW-0255">Endonuclease</keyword>
<dbReference type="Pfam" id="PF01867">
    <property type="entry name" value="Cas_Cas1"/>
    <property type="match status" value="1"/>
</dbReference>
<dbReference type="Gene3D" id="3.100.10.20">
    <property type="entry name" value="CRISPR-associated endonuclease Cas1, N-terminal domain"/>
    <property type="match status" value="1"/>
</dbReference>
<evidence type="ECO:0000256" key="3">
    <source>
        <dbReference type="ARBA" id="ARBA00022759"/>
    </source>
</evidence>
<protein>
    <recommendedName>
        <fullName evidence="9">CRISPR-associated endonuclease Cas1</fullName>
        <ecNumber evidence="9">3.1.-.-</ecNumber>
    </recommendedName>
</protein>
<keyword evidence="6 9" id="KW-0051">Antiviral defense</keyword>
<dbReference type="PANTHER" id="PTHR34353:SF2">
    <property type="entry name" value="CRISPR-ASSOCIATED ENDONUCLEASE CAS1 1"/>
    <property type="match status" value="1"/>
</dbReference>
<evidence type="ECO:0000256" key="7">
    <source>
        <dbReference type="ARBA" id="ARBA00023125"/>
    </source>
</evidence>
<dbReference type="OrthoDB" id="2216at2157"/>
<evidence type="ECO:0000256" key="9">
    <source>
        <dbReference type="HAMAP-Rule" id="MF_01470"/>
    </source>
</evidence>
<dbReference type="RefSeq" id="WP_176787319.1">
    <property type="nucleotide sequence ID" value="NZ_JABXWR010000001.1"/>
</dbReference>
<dbReference type="GO" id="GO:0016787">
    <property type="term" value="F:hydrolase activity"/>
    <property type="evidence" value="ECO:0007669"/>
    <property type="project" value="UniProtKB-KW"/>
</dbReference>
<comment type="cofactor">
    <cofactor evidence="9">
        <name>Mg(2+)</name>
        <dbReference type="ChEBI" id="CHEBI:18420"/>
    </cofactor>
    <cofactor evidence="9">
        <name>Mn(2+)</name>
        <dbReference type="ChEBI" id="CHEBI:29035"/>
    </cofactor>
</comment>
<evidence type="ECO:0000313" key="10">
    <source>
        <dbReference type="EMBL" id="NVO65761.1"/>
    </source>
</evidence>
<feature type="binding site" evidence="9">
    <location>
        <position position="224"/>
    </location>
    <ligand>
        <name>Mn(2+)</name>
        <dbReference type="ChEBI" id="CHEBI:29035"/>
    </ligand>
</feature>
<comment type="function">
    <text evidence="9">CRISPR (clustered regularly interspaced short palindromic repeat), is an adaptive immune system that provides protection against mobile genetic elements (viruses, transposable elements and conjugative plasmids). CRISPR clusters contain spacers, sequences complementary to antecedent mobile elements, and target invading nucleic acids. CRISPR clusters are transcribed and processed into CRISPR RNA (crRNA). Acts as a dsDNA endonuclease. Involved in the integration of spacer DNA into the CRISPR cassette.</text>
</comment>
<dbReference type="PANTHER" id="PTHR34353">
    <property type="entry name" value="CRISPR-ASSOCIATED ENDONUCLEASE CAS1 1"/>
    <property type="match status" value="1"/>
</dbReference>
<name>A0A7K4HKH6_9EURY</name>
<dbReference type="EMBL" id="JABXWR010000001">
    <property type="protein sequence ID" value="NVO65761.1"/>
    <property type="molecule type" value="Genomic_DNA"/>
</dbReference>
<evidence type="ECO:0000256" key="2">
    <source>
        <dbReference type="ARBA" id="ARBA00022723"/>
    </source>
</evidence>
<organism evidence="10 11">
    <name type="scientific">Methanofollis tationis</name>
    <dbReference type="NCBI Taxonomy" id="81417"/>
    <lineage>
        <taxon>Archaea</taxon>
        <taxon>Methanobacteriati</taxon>
        <taxon>Methanobacteriota</taxon>
        <taxon>Stenosarchaea group</taxon>
        <taxon>Methanomicrobia</taxon>
        <taxon>Methanomicrobiales</taxon>
        <taxon>Methanomicrobiaceae</taxon>
        <taxon>Methanofollis</taxon>
    </lineage>
</organism>
<accession>A0A7K4HKH6</accession>
<keyword evidence="8 9" id="KW-0464">Manganese</keyword>
<reference evidence="10 11" key="1">
    <citation type="submission" date="2020-06" db="EMBL/GenBank/DDBJ databases">
        <title>Methanofollis fontis sp. nov., a methanogen isolated from marine sediments near a cold seep at Four-Way Closure Ridge offshore southwestern Taiwan.</title>
        <authorList>
            <person name="Chen S.-C."/>
            <person name="Teng N.-H."/>
            <person name="Lin Y.-S."/>
            <person name="Lai M.-C."/>
            <person name="Chen H.-H."/>
            <person name="Wang C.-C."/>
        </authorList>
    </citation>
    <scope>NUCLEOTIDE SEQUENCE [LARGE SCALE GENOMIC DNA]</scope>
    <source>
        <strain evidence="10 11">DSM 2702</strain>
    </source>
</reference>
<comment type="similarity">
    <text evidence="9">Belongs to the CRISPR-associated endonuclease Cas1 family.</text>
</comment>
<dbReference type="InterPro" id="IPR050646">
    <property type="entry name" value="Cas1"/>
</dbReference>
<gene>
    <name evidence="9 10" type="primary">cas1</name>
    <name evidence="10" type="ORF">HWN36_00140</name>
</gene>
<dbReference type="CDD" id="cd09634">
    <property type="entry name" value="Cas1_I-II-III"/>
    <property type="match status" value="1"/>
</dbReference>
<comment type="caution">
    <text evidence="9">Lacks conserved residue(s) required for the propagation of feature annotation.</text>
</comment>
<dbReference type="NCBIfam" id="TIGR00287">
    <property type="entry name" value="cas1"/>
    <property type="match status" value="1"/>
</dbReference>
<dbReference type="InterPro" id="IPR002729">
    <property type="entry name" value="CRISPR-assoc_Cas1"/>
</dbReference>
<proteinExistence type="inferred from homology"/>
<dbReference type="InterPro" id="IPR042211">
    <property type="entry name" value="CRISPR-assoc_Cas1_N"/>
</dbReference>
<dbReference type="GO" id="GO:0051607">
    <property type="term" value="P:defense response to virus"/>
    <property type="evidence" value="ECO:0007669"/>
    <property type="project" value="UniProtKB-UniRule"/>
</dbReference>
<dbReference type="HAMAP" id="MF_01470">
    <property type="entry name" value="Cas1"/>
    <property type="match status" value="1"/>
</dbReference>
<evidence type="ECO:0000256" key="4">
    <source>
        <dbReference type="ARBA" id="ARBA00022801"/>
    </source>
</evidence>
<feature type="binding site" evidence="9">
    <location>
        <position position="236"/>
    </location>
    <ligand>
        <name>Mn(2+)</name>
        <dbReference type="ChEBI" id="CHEBI:29035"/>
    </ligand>
</feature>
<comment type="subunit">
    <text evidence="9">Homodimer, forms a heterotetramer with a Cas2 homodimer.</text>
</comment>
<dbReference type="InterPro" id="IPR042206">
    <property type="entry name" value="CRISPR-assoc_Cas1_C"/>
</dbReference>